<feature type="region of interest" description="Disordered" evidence="7">
    <location>
        <begin position="397"/>
        <end position="432"/>
    </location>
</feature>
<evidence type="ECO:0000256" key="5">
    <source>
        <dbReference type="ARBA" id="ARBA00023014"/>
    </source>
</evidence>
<dbReference type="InterPro" id="IPR017896">
    <property type="entry name" value="4Fe4S_Fe-S-bd"/>
</dbReference>
<keyword evidence="3" id="KW-0479">Metal-binding</keyword>
<feature type="compositionally biased region" description="Low complexity" evidence="7">
    <location>
        <begin position="536"/>
        <end position="551"/>
    </location>
</feature>
<dbReference type="AlphaFoldDB" id="A0A1V4IU42"/>
<keyword evidence="11" id="KW-1185">Reference proteome</keyword>
<dbReference type="Pfam" id="PF12801">
    <property type="entry name" value="Fer4_5"/>
    <property type="match status" value="2"/>
</dbReference>
<evidence type="ECO:0000256" key="6">
    <source>
        <dbReference type="ARBA" id="ARBA00023136"/>
    </source>
</evidence>
<evidence type="ECO:0000259" key="9">
    <source>
        <dbReference type="PROSITE" id="PS51379"/>
    </source>
</evidence>
<keyword evidence="4" id="KW-0408">Iron</keyword>
<feature type="domain" description="4Fe-4S ferredoxin-type" evidence="9">
    <location>
        <begin position="221"/>
        <end position="250"/>
    </location>
</feature>
<dbReference type="InterPro" id="IPR007329">
    <property type="entry name" value="FMN-bd"/>
</dbReference>
<keyword evidence="6 8" id="KW-0472">Membrane</keyword>
<dbReference type="EMBL" id="MZGT01000020">
    <property type="protein sequence ID" value="OPJ62967.1"/>
    <property type="molecule type" value="Genomic_DNA"/>
</dbReference>
<dbReference type="OrthoDB" id="9806398at2"/>
<accession>A0A1V4IU42</accession>
<organism evidence="10 11">
    <name type="scientific">Clostridium chromiireducens</name>
    <dbReference type="NCBI Taxonomy" id="225345"/>
    <lineage>
        <taxon>Bacteria</taxon>
        <taxon>Bacillati</taxon>
        <taxon>Bacillota</taxon>
        <taxon>Clostridia</taxon>
        <taxon>Eubacteriales</taxon>
        <taxon>Clostridiaceae</taxon>
        <taxon>Clostridium</taxon>
    </lineage>
</organism>
<dbReference type="SMART" id="SM00900">
    <property type="entry name" value="FMN_bind"/>
    <property type="match status" value="3"/>
</dbReference>
<feature type="compositionally biased region" description="Polar residues" evidence="7">
    <location>
        <begin position="560"/>
        <end position="576"/>
    </location>
</feature>
<evidence type="ECO:0000256" key="2">
    <source>
        <dbReference type="ARBA" id="ARBA00022475"/>
    </source>
</evidence>
<dbReference type="GO" id="GO:0051536">
    <property type="term" value="F:iron-sulfur cluster binding"/>
    <property type="evidence" value="ECO:0007669"/>
    <property type="project" value="UniProtKB-KW"/>
</dbReference>
<evidence type="ECO:0000256" key="4">
    <source>
        <dbReference type="ARBA" id="ARBA00023004"/>
    </source>
</evidence>
<reference evidence="10 11" key="1">
    <citation type="submission" date="2017-03" db="EMBL/GenBank/DDBJ databases">
        <title>Genome sequence of Clostridium chromiireducens DSM 23318.</title>
        <authorList>
            <person name="Poehlein A."/>
            <person name="Daniel R."/>
        </authorList>
    </citation>
    <scope>NUCLEOTIDE SEQUENCE [LARGE SCALE GENOMIC DNA]</scope>
    <source>
        <strain evidence="10 11">DSM 23318</strain>
    </source>
</reference>
<comment type="subcellular location">
    <subcellularLocation>
        <location evidence="1">Cell membrane</location>
    </subcellularLocation>
</comment>
<evidence type="ECO:0000313" key="10">
    <source>
        <dbReference type="EMBL" id="OPJ62967.1"/>
    </source>
</evidence>
<feature type="compositionally biased region" description="Low complexity" evidence="7">
    <location>
        <begin position="591"/>
        <end position="619"/>
    </location>
</feature>
<dbReference type="PANTHER" id="PTHR30224">
    <property type="entry name" value="ELECTRON TRANSPORT PROTEIN"/>
    <property type="match status" value="1"/>
</dbReference>
<dbReference type="PROSITE" id="PS00198">
    <property type="entry name" value="4FE4S_FER_1"/>
    <property type="match status" value="1"/>
</dbReference>
<evidence type="ECO:0000256" key="8">
    <source>
        <dbReference type="SAM" id="Phobius"/>
    </source>
</evidence>
<evidence type="ECO:0000256" key="3">
    <source>
        <dbReference type="ARBA" id="ARBA00022723"/>
    </source>
</evidence>
<dbReference type="Gene3D" id="3.90.1010.20">
    <property type="match status" value="3"/>
</dbReference>
<evidence type="ECO:0000313" key="11">
    <source>
        <dbReference type="Proteomes" id="UP000191056"/>
    </source>
</evidence>
<feature type="transmembrane region" description="Helical" evidence="8">
    <location>
        <begin position="110"/>
        <end position="130"/>
    </location>
</feature>
<feature type="compositionally biased region" description="Low complexity" evidence="7">
    <location>
        <begin position="405"/>
        <end position="426"/>
    </location>
</feature>
<evidence type="ECO:0000256" key="1">
    <source>
        <dbReference type="ARBA" id="ARBA00004236"/>
    </source>
</evidence>
<dbReference type="InterPro" id="IPR017900">
    <property type="entry name" value="4Fe4S_Fe_S_CS"/>
</dbReference>
<feature type="region of interest" description="Disordered" evidence="7">
    <location>
        <begin position="533"/>
        <end position="622"/>
    </location>
</feature>
<dbReference type="GO" id="GO:0046872">
    <property type="term" value="F:metal ion binding"/>
    <property type="evidence" value="ECO:0007669"/>
    <property type="project" value="UniProtKB-KW"/>
</dbReference>
<sequence length="700" mass="73567">MAKKIKKSQVLRYCVQLILFLLLPGLYAMTFSELRTVYEMIIKGNFNFLQALPSLVEFVAVMFLTIIAGRWFCGWMCAFGAYNDLIYFISKKIFKGKFKVNEKVDSILKYVKYVVLIFIIIISWTIGSNILESTSPWDVFGQITNISTVLSNLLIGLVLLVLITIGAFFIERFFCRYLCPLGAVFSIISKVGITKINKPKADCGKCRACTMNCSMGLQLYKVDKVKGGDCINCLKCTEVCPRNNANANILGQDLNAALTGSVAMAAMLGVYGFTNFGVDALTKAGIISSDSAVSSSEYSSNPTLANDSQKYKDGIYTGSGQGFNGGTTKVSITIADGKISKIDILSNGDDHQYFERASGIITKEILSKQSTDVDVVSGATYSSKGILSAVKDALGKASGTDSDSDASNNSNETKDQAAASVPAPEASSKDKILDTGDSVKVTASKFKDGTYIGTGTGFEGATTKISVTIANGKMNSIKTSSYGDTPEFYQKASGVLINKMLSSQSTVVNTVSGATFSSRGIIDAVKNALNQAGVPDSGSNASSAVSSDNTSKGGPPTPPVANSKSTPPPVSEQTRATPPPVVNQKGTSSNSTASQGVTGSSGSTSGGTTSKGKYKDGTYAGSGSGFGGTTKISVAITNGKIVSISTISNEDTSRYYNRAIGTITNSVISKQSASVDTVSGATYSSNGIIEAIRNALSQAK</sequence>
<keyword evidence="8" id="KW-0812">Transmembrane</keyword>
<gene>
    <name evidence="10" type="primary">yccM_4</name>
    <name evidence="10" type="ORF">CLCHR_17960</name>
</gene>
<dbReference type="STRING" id="225345.CLCHR_17960"/>
<feature type="transmembrane region" description="Helical" evidence="8">
    <location>
        <begin position="150"/>
        <end position="170"/>
    </location>
</feature>
<dbReference type="GO" id="GO:0010181">
    <property type="term" value="F:FMN binding"/>
    <property type="evidence" value="ECO:0007669"/>
    <property type="project" value="InterPro"/>
</dbReference>
<feature type="transmembrane region" description="Helical" evidence="8">
    <location>
        <begin position="58"/>
        <end position="89"/>
    </location>
</feature>
<name>A0A1V4IU42_9CLOT</name>
<dbReference type="PANTHER" id="PTHR30224:SF4">
    <property type="entry name" value="ELECTRON TRANSPORT PROTEIN YCCM-RELATED"/>
    <property type="match status" value="1"/>
</dbReference>
<dbReference type="Pfam" id="PF04205">
    <property type="entry name" value="FMN_bind"/>
    <property type="match status" value="3"/>
</dbReference>
<keyword evidence="5" id="KW-0411">Iron-sulfur</keyword>
<keyword evidence="2" id="KW-1003">Cell membrane</keyword>
<protein>
    <submittedName>
        <fullName evidence="10">Putative electron transport protein YccM</fullName>
    </submittedName>
</protein>
<evidence type="ECO:0000256" key="7">
    <source>
        <dbReference type="SAM" id="MobiDB-lite"/>
    </source>
</evidence>
<dbReference type="PROSITE" id="PS51379">
    <property type="entry name" value="4FE4S_FER_2"/>
    <property type="match status" value="1"/>
</dbReference>
<dbReference type="RefSeq" id="WP_079439357.1">
    <property type="nucleotide sequence ID" value="NZ_MZGT01000020.1"/>
</dbReference>
<dbReference type="GO" id="GO:0005886">
    <property type="term" value="C:plasma membrane"/>
    <property type="evidence" value="ECO:0007669"/>
    <property type="project" value="UniProtKB-SubCell"/>
</dbReference>
<keyword evidence="8" id="KW-1133">Transmembrane helix</keyword>
<dbReference type="Proteomes" id="UP000191056">
    <property type="component" value="Unassembled WGS sequence"/>
</dbReference>
<dbReference type="InterPro" id="IPR052378">
    <property type="entry name" value="NosR_regulator"/>
</dbReference>
<dbReference type="SUPFAM" id="SSF54862">
    <property type="entry name" value="4Fe-4S ferredoxins"/>
    <property type="match status" value="1"/>
</dbReference>
<proteinExistence type="predicted"/>
<comment type="caution">
    <text evidence="10">The sequence shown here is derived from an EMBL/GenBank/DDBJ whole genome shotgun (WGS) entry which is preliminary data.</text>
</comment>